<reference evidence="8 9" key="1">
    <citation type="submission" date="2020-02" db="EMBL/GenBank/DDBJ databases">
        <title>Balneolaceae bacterium YR4-1, complete genome.</title>
        <authorList>
            <person name="Li Y."/>
            <person name="Wu S."/>
        </authorList>
    </citation>
    <scope>NUCLEOTIDE SEQUENCE [LARGE SCALE GENOMIC DNA]</scope>
    <source>
        <strain evidence="8 9">YR4-1</strain>
    </source>
</reference>
<dbReference type="GO" id="GO:0006282">
    <property type="term" value="P:regulation of DNA repair"/>
    <property type="evidence" value="ECO:0007669"/>
    <property type="project" value="UniProtKB-UniRule"/>
</dbReference>
<dbReference type="InterPro" id="IPR036388">
    <property type="entry name" value="WH-like_DNA-bd_sf"/>
</dbReference>
<comment type="function">
    <text evidence="5">Modulates RecA activity.</text>
</comment>
<dbReference type="InterPro" id="IPR053926">
    <property type="entry name" value="RecX_HTH_1st"/>
</dbReference>
<evidence type="ECO:0000313" key="9">
    <source>
        <dbReference type="Proteomes" id="UP000473278"/>
    </source>
</evidence>
<dbReference type="InterPro" id="IPR053924">
    <property type="entry name" value="RecX_HTH_2nd"/>
</dbReference>
<gene>
    <name evidence="5" type="primary">recX</name>
    <name evidence="8" type="ORF">G3570_11200</name>
</gene>
<dbReference type="Proteomes" id="UP000473278">
    <property type="component" value="Unassembled WGS sequence"/>
</dbReference>
<evidence type="ECO:0000259" key="6">
    <source>
        <dbReference type="Pfam" id="PF02631"/>
    </source>
</evidence>
<evidence type="ECO:0000256" key="4">
    <source>
        <dbReference type="ARBA" id="ARBA00022490"/>
    </source>
</evidence>
<name>A0A6M1T0Y6_9BACT</name>
<keyword evidence="9" id="KW-1185">Reference proteome</keyword>
<dbReference type="PANTHER" id="PTHR33602:SF1">
    <property type="entry name" value="REGULATORY PROTEIN RECX FAMILY PROTEIN"/>
    <property type="match status" value="1"/>
</dbReference>
<evidence type="ECO:0000256" key="3">
    <source>
        <dbReference type="ARBA" id="ARBA00018111"/>
    </source>
</evidence>
<dbReference type="Pfam" id="PF21982">
    <property type="entry name" value="RecX_HTH1"/>
    <property type="match status" value="1"/>
</dbReference>
<dbReference type="GO" id="GO:0005737">
    <property type="term" value="C:cytoplasm"/>
    <property type="evidence" value="ECO:0007669"/>
    <property type="project" value="UniProtKB-SubCell"/>
</dbReference>
<dbReference type="AlphaFoldDB" id="A0A6M1T0Y6"/>
<feature type="domain" description="RecX first three-helical" evidence="7">
    <location>
        <begin position="73"/>
        <end position="110"/>
    </location>
</feature>
<sequence>MPVEPNQELPARITSISVQKKNKERYSIYVEEGFLVGVSESTLIDLKLAKGVEVTPQLFQKIQREEGRFAIKSYILKLLGRRDHARKELLTKARKKDYPEEVVITILDELEEKGYINEESFAEKFTADKFNLNQWGPSKIKAHLYKKGISSHIIEKSIANYFEDVELKETYKNLVLKRKRRFLKEENLLKRKKKIFDYLNRKGFKPNSIFKHMDELMDMVSE</sequence>
<comment type="caution">
    <text evidence="8">The sequence shown here is derived from an EMBL/GenBank/DDBJ whole genome shotgun (WGS) entry which is preliminary data.</text>
</comment>
<dbReference type="EMBL" id="JAALLT010000003">
    <property type="protein sequence ID" value="NGP77204.1"/>
    <property type="molecule type" value="Genomic_DNA"/>
</dbReference>
<feature type="domain" description="RecX second three-helical" evidence="6">
    <location>
        <begin position="117"/>
        <end position="156"/>
    </location>
</feature>
<organism evidence="8 9">
    <name type="scientific">Halalkalibaculum roseum</name>
    <dbReference type="NCBI Taxonomy" id="2709311"/>
    <lineage>
        <taxon>Bacteria</taxon>
        <taxon>Pseudomonadati</taxon>
        <taxon>Balneolota</taxon>
        <taxon>Balneolia</taxon>
        <taxon>Balneolales</taxon>
        <taxon>Balneolaceae</taxon>
        <taxon>Halalkalibaculum</taxon>
    </lineage>
</organism>
<dbReference type="RefSeq" id="WP_165142316.1">
    <property type="nucleotide sequence ID" value="NZ_JAALLT010000003.1"/>
</dbReference>
<proteinExistence type="inferred from homology"/>
<evidence type="ECO:0000313" key="8">
    <source>
        <dbReference type="EMBL" id="NGP77204.1"/>
    </source>
</evidence>
<protein>
    <recommendedName>
        <fullName evidence="3 5">Regulatory protein RecX</fullName>
    </recommendedName>
</protein>
<dbReference type="InterPro" id="IPR003783">
    <property type="entry name" value="Regulatory_RecX"/>
</dbReference>
<accession>A0A6M1T0Y6</accession>
<dbReference type="Pfam" id="PF02631">
    <property type="entry name" value="RecX_HTH2"/>
    <property type="match status" value="1"/>
</dbReference>
<evidence type="ECO:0000256" key="5">
    <source>
        <dbReference type="HAMAP-Rule" id="MF_01114"/>
    </source>
</evidence>
<dbReference type="Gene3D" id="1.10.10.10">
    <property type="entry name" value="Winged helix-like DNA-binding domain superfamily/Winged helix DNA-binding domain"/>
    <property type="match status" value="2"/>
</dbReference>
<comment type="similarity">
    <text evidence="2 5">Belongs to the RecX family.</text>
</comment>
<dbReference type="PANTHER" id="PTHR33602">
    <property type="entry name" value="REGULATORY PROTEIN RECX FAMILY PROTEIN"/>
    <property type="match status" value="1"/>
</dbReference>
<comment type="subcellular location">
    <subcellularLocation>
        <location evidence="1 5">Cytoplasm</location>
    </subcellularLocation>
</comment>
<evidence type="ECO:0000256" key="2">
    <source>
        <dbReference type="ARBA" id="ARBA00009695"/>
    </source>
</evidence>
<dbReference type="HAMAP" id="MF_01114">
    <property type="entry name" value="RecX"/>
    <property type="match status" value="1"/>
</dbReference>
<keyword evidence="4 5" id="KW-0963">Cytoplasm</keyword>
<evidence type="ECO:0000259" key="7">
    <source>
        <dbReference type="Pfam" id="PF21982"/>
    </source>
</evidence>
<evidence type="ECO:0000256" key="1">
    <source>
        <dbReference type="ARBA" id="ARBA00004496"/>
    </source>
</evidence>